<keyword evidence="2" id="KW-1185">Reference proteome</keyword>
<dbReference type="AlphaFoldDB" id="A0AAQ3TQN0"/>
<dbReference type="Proteomes" id="UP001341281">
    <property type="component" value="Chromosome 06"/>
</dbReference>
<evidence type="ECO:0000313" key="1">
    <source>
        <dbReference type="EMBL" id="WVZ78629.1"/>
    </source>
</evidence>
<gene>
    <name evidence="1" type="ORF">U9M48_026310</name>
</gene>
<reference evidence="1 2" key="1">
    <citation type="submission" date="2024-02" db="EMBL/GenBank/DDBJ databases">
        <title>High-quality chromosome-scale genome assembly of Pensacola bahiagrass (Paspalum notatum Flugge var. saurae).</title>
        <authorList>
            <person name="Vega J.M."/>
            <person name="Podio M."/>
            <person name="Orjuela J."/>
            <person name="Siena L.A."/>
            <person name="Pessino S.C."/>
            <person name="Combes M.C."/>
            <person name="Mariac C."/>
            <person name="Albertini E."/>
            <person name="Pupilli F."/>
            <person name="Ortiz J.P.A."/>
            <person name="Leblanc O."/>
        </authorList>
    </citation>
    <scope>NUCLEOTIDE SEQUENCE [LARGE SCALE GENOMIC DNA]</scope>
    <source>
        <strain evidence="1">R1</strain>
        <tissue evidence="1">Leaf</tissue>
    </source>
</reference>
<sequence>MERRGRRVHCAGQQHVMWGRTADIGRRGGGAGGACRSTQLGRAGRFLPKAKLAAAAHGGQAPQEDQRRPWLSVPVRASSPSPLVAAWSRRDDDDDARDSWDWLLAGRQCWVGIGRRAGPASGTTATAPIELLAPVKRRAAPSSRFAARAAGAPHHTTSHLKTRPSFTWNGVVIQERSDPWGASAKAMQHYTSSLQLPTPSESISRSCKEQQLAARGEGEGGLLLTTDC</sequence>
<organism evidence="1 2">
    <name type="scientific">Paspalum notatum var. saurae</name>
    <dbReference type="NCBI Taxonomy" id="547442"/>
    <lineage>
        <taxon>Eukaryota</taxon>
        <taxon>Viridiplantae</taxon>
        <taxon>Streptophyta</taxon>
        <taxon>Embryophyta</taxon>
        <taxon>Tracheophyta</taxon>
        <taxon>Spermatophyta</taxon>
        <taxon>Magnoliopsida</taxon>
        <taxon>Liliopsida</taxon>
        <taxon>Poales</taxon>
        <taxon>Poaceae</taxon>
        <taxon>PACMAD clade</taxon>
        <taxon>Panicoideae</taxon>
        <taxon>Andropogonodae</taxon>
        <taxon>Paspaleae</taxon>
        <taxon>Paspalinae</taxon>
        <taxon>Paspalum</taxon>
    </lineage>
</organism>
<accession>A0AAQ3TQN0</accession>
<evidence type="ECO:0000313" key="2">
    <source>
        <dbReference type="Proteomes" id="UP001341281"/>
    </source>
</evidence>
<protein>
    <submittedName>
        <fullName evidence="1">Uncharacterized protein</fullName>
    </submittedName>
</protein>
<dbReference type="EMBL" id="CP144750">
    <property type="protein sequence ID" value="WVZ78629.1"/>
    <property type="molecule type" value="Genomic_DNA"/>
</dbReference>
<name>A0AAQ3TQN0_PASNO</name>
<proteinExistence type="predicted"/>